<dbReference type="EMBL" id="QAPF01000010">
    <property type="protein sequence ID" value="TEA22105.1"/>
    <property type="molecule type" value="Genomic_DNA"/>
</dbReference>
<feature type="compositionally biased region" description="Basic and acidic residues" evidence="1">
    <location>
        <begin position="28"/>
        <end position="40"/>
    </location>
</feature>
<comment type="caution">
    <text evidence="2">The sequence shown here is derived from an EMBL/GenBank/DDBJ whole genome shotgun (WGS) entry which is preliminary data.</text>
</comment>
<gene>
    <name evidence="2" type="ORF">C8034_v006370</name>
</gene>
<evidence type="ECO:0000313" key="2">
    <source>
        <dbReference type="EMBL" id="TEA22105.1"/>
    </source>
</evidence>
<dbReference type="Proteomes" id="UP000295604">
    <property type="component" value="Unassembled WGS sequence"/>
</dbReference>
<accession>A0A4R8TTV4</accession>
<sequence length="143" mass="16264">MSAIGNEDAALLTHRGGPSQTLAPPKDALYEEQQRRRGYGDGRPGFEASETGFSPARRTADRRNHTRTVLVHPMTARLSPRVPKMFIGSSRSTRKVRTAGQKARTIHLLLMRRMSMLISHRVLCDAKTQIFKHGVFNWRFCKY</sequence>
<evidence type="ECO:0000313" key="3">
    <source>
        <dbReference type="Proteomes" id="UP000295604"/>
    </source>
</evidence>
<name>A0A4R8TTV4_9PEZI</name>
<feature type="region of interest" description="Disordered" evidence="1">
    <location>
        <begin position="1"/>
        <end position="68"/>
    </location>
</feature>
<evidence type="ECO:0000256" key="1">
    <source>
        <dbReference type="SAM" id="MobiDB-lite"/>
    </source>
</evidence>
<organism evidence="2 3">
    <name type="scientific">Colletotrichum sidae</name>
    <dbReference type="NCBI Taxonomy" id="1347389"/>
    <lineage>
        <taxon>Eukaryota</taxon>
        <taxon>Fungi</taxon>
        <taxon>Dikarya</taxon>
        <taxon>Ascomycota</taxon>
        <taxon>Pezizomycotina</taxon>
        <taxon>Sordariomycetes</taxon>
        <taxon>Hypocreomycetidae</taxon>
        <taxon>Glomerellales</taxon>
        <taxon>Glomerellaceae</taxon>
        <taxon>Colletotrichum</taxon>
        <taxon>Colletotrichum orbiculare species complex</taxon>
    </lineage>
</organism>
<keyword evidence="3" id="KW-1185">Reference proteome</keyword>
<dbReference type="AlphaFoldDB" id="A0A4R8TTV4"/>
<protein>
    <submittedName>
        <fullName evidence="2">Uncharacterized protein</fullName>
    </submittedName>
</protein>
<reference evidence="2 3" key="1">
    <citation type="submission" date="2018-11" db="EMBL/GenBank/DDBJ databases">
        <title>Genome sequence and assembly of Colletotrichum sidae.</title>
        <authorList>
            <person name="Gan P."/>
            <person name="Shirasu K."/>
        </authorList>
    </citation>
    <scope>NUCLEOTIDE SEQUENCE [LARGE SCALE GENOMIC DNA]</scope>
    <source>
        <strain evidence="2 3">CBS 518.97</strain>
    </source>
</reference>
<proteinExistence type="predicted"/>